<evidence type="ECO:0000259" key="9">
    <source>
        <dbReference type="PROSITE" id="PS50928"/>
    </source>
</evidence>
<dbReference type="Pfam" id="PF00528">
    <property type="entry name" value="BPD_transp_1"/>
    <property type="match status" value="1"/>
</dbReference>
<evidence type="ECO:0000256" key="2">
    <source>
        <dbReference type="ARBA" id="ARBA00007069"/>
    </source>
</evidence>
<comment type="similarity">
    <text evidence="2">Belongs to the binding-protein-dependent transport system permease family. CysTW subfamily.</text>
</comment>
<protein>
    <submittedName>
        <fullName evidence="10">Spermidine/putrescine transport system permease protein</fullName>
    </submittedName>
</protein>
<dbReference type="InterPro" id="IPR035906">
    <property type="entry name" value="MetI-like_sf"/>
</dbReference>
<evidence type="ECO:0000256" key="3">
    <source>
        <dbReference type="ARBA" id="ARBA00022448"/>
    </source>
</evidence>
<keyword evidence="3 8" id="KW-0813">Transport</keyword>
<comment type="subcellular location">
    <subcellularLocation>
        <location evidence="1 8">Cell membrane</location>
        <topology evidence="1 8">Multi-pass membrane protein</topology>
    </subcellularLocation>
</comment>
<dbReference type="GO" id="GO:0055085">
    <property type="term" value="P:transmembrane transport"/>
    <property type="evidence" value="ECO:0007669"/>
    <property type="project" value="InterPro"/>
</dbReference>
<keyword evidence="5 8" id="KW-0812">Transmembrane</keyword>
<keyword evidence="7 8" id="KW-0472">Membrane</keyword>
<evidence type="ECO:0000256" key="5">
    <source>
        <dbReference type="ARBA" id="ARBA00022692"/>
    </source>
</evidence>
<dbReference type="PANTHER" id="PTHR42929:SF1">
    <property type="entry name" value="INNER MEMBRANE ABC TRANSPORTER PERMEASE PROTEIN YDCU-RELATED"/>
    <property type="match status" value="1"/>
</dbReference>
<evidence type="ECO:0000256" key="1">
    <source>
        <dbReference type="ARBA" id="ARBA00004651"/>
    </source>
</evidence>
<dbReference type="EMBL" id="FNID01000056">
    <property type="protein sequence ID" value="SDO10957.1"/>
    <property type="molecule type" value="Genomic_DNA"/>
</dbReference>
<evidence type="ECO:0000256" key="7">
    <source>
        <dbReference type="ARBA" id="ARBA00023136"/>
    </source>
</evidence>
<dbReference type="RefSeq" id="WP_341465423.1">
    <property type="nucleotide sequence ID" value="NZ_FNID01000056.1"/>
</dbReference>
<evidence type="ECO:0000256" key="4">
    <source>
        <dbReference type="ARBA" id="ARBA00022475"/>
    </source>
</evidence>
<proteinExistence type="inferred from homology"/>
<feature type="transmembrane region" description="Helical" evidence="8">
    <location>
        <begin position="120"/>
        <end position="143"/>
    </location>
</feature>
<feature type="transmembrane region" description="Helical" evidence="8">
    <location>
        <begin position="163"/>
        <end position="187"/>
    </location>
</feature>
<reference evidence="10 11" key="1">
    <citation type="submission" date="2016-10" db="EMBL/GenBank/DDBJ databases">
        <authorList>
            <person name="de Groot N.N."/>
        </authorList>
    </citation>
    <scope>NUCLEOTIDE SEQUENCE [LARGE SCALE GENOMIC DNA]</scope>
    <source>
        <strain evidence="10 11">CGMCC 1.5012</strain>
    </source>
</reference>
<keyword evidence="11" id="KW-1185">Reference proteome</keyword>
<dbReference type="InterPro" id="IPR000515">
    <property type="entry name" value="MetI-like"/>
</dbReference>
<feature type="transmembrane region" description="Helical" evidence="8">
    <location>
        <begin position="267"/>
        <end position="288"/>
    </location>
</feature>
<feature type="domain" description="ABC transmembrane type-1" evidence="9">
    <location>
        <begin position="82"/>
        <end position="288"/>
    </location>
</feature>
<sequence>MKLDDTPVPLPWQRREKRFSHNGKFILTVLPLYIFTLAFVAGPLVYMFILSFLQRAEVWGVIGKFTLKNYTDILDPVYLKTFWESIKLAVLTTALTILIGYPFGYFMAKLSAKWKSRMMLFLMIPFWTSSLIRLYGWIIIFRANGPLDKALMFLHITDAPLKLLYTYAAVVVGMVYALVPFMIFSVYSSAEKLDWSLIEAARDLGANPMQAFLTVSLKLTLPGLLSGVVLTFIPSMGLFFIADILGGNKVVLVGNVIQEQLMKAHNWPFAAALAVVLTILTSVMIYLYRRLAKVKDLEGLV</sequence>
<evidence type="ECO:0000256" key="8">
    <source>
        <dbReference type="RuleBase" id="RU363032"/>
    </source>
</evidence>
<feature type="transmembrane region" description="Helical" evidence="8">
    <location>
        <begin position="88"/>
        <end position="108"/>
    </location>
</feature>
<evidence type="ECO:0000313" key="11">
    <source>
        <dbReference type="Proteomes" id="UP000199182"/>
    </source>
</evidence>
<dbReference type="PANTHER" id="PTHR42929">
    <property type="entry name" value="INNER MEMBRANE ABC TRANSPORTER PERMEASE PROTEIN YDCU-RELATED-RELATED"/>
    <property type="match status" value="1"/>
</dbReference>
<dbReference type="Gene3D" id="1.10.3720.10">
    <property type="entry name" value="MetI-like"/>
    <property type="match status" value="1"/>
</dbReference>
<dbReference type="STRING" id="258515.SAMN05192585_1566"/>
<feature type="transmembrane region" description="Helical" evidence="8">
    <location>
        <begin position="224"/>
        <end position="247"/>
    </location>
</feature>
<dbReference type="Proteomes" id="UP000199182">
    <property type="component" value="Unassembled WGS sequence"/>
</dbReference>
<name>A0A1H0GVP8_9FIRM</name>
<accession>A0A1H0GVP8</accession>
<keyword evidence="6 8" id="KW-1133">Transmembrane helix</keyword>
<keyword evidence="4" id="KW-1003">Cell membrane</keyword>
<dbReference type="AlphaFoldDB" id="A0A1H0GVP8"/>
<evidence type="ECO:0000313" key="10">
    <source>
        <dbReference type="EMBL" id="SDO10957.1"/>
    </source>
</evidence>
<feature type="transmembrane region" description="Helical" evidence="8">
    <location>
        <begin position="25"/>
        <end position="49"/>
    </location>
</feature>
<gene>
    <name evidence="10" type="ORF">SAMN05192585_1566</name>
</gene>
<dbReference type="GO" id="GO:0005886">
    <property type="term" value="C:plasma membrane"/>
    <property type="evidence" value="ECO:0007669"/>
    <property type="project" value="UniProtKB-SubCell"/>
</dbReference>
<dbReference type="SUPFAM" id="SSF161098">
    <property type="entry name" value="MetI-like"/>
    <property type="match status" value="1"/>
</dbReference>
<dbReference type="CDD" id="cd06261">
    <property type="entry name" value="TM_PBP2"/>
    <property type="match status" value="1"/>
</dbReference>
<organism evidence="10 11">
    <name type="scientific">Acetanaerobacterium elongatum</name>
    <dbReference type="NCBI Taxonomy" id="258515"/>
    <lineage>
        <taxon>Bacteria</taxon>
        <taxon>Bacillati</taxon>
        <taxon>Bacillota</taxon>
        <taxon>Clostridia</taxon>
        <taxon>Eubacteriales</taxon>
        <taxon>Oscillospiraceae</taxon>
        <taxon>Acetanaerobacterium</taxon>
    </lineage>
</organism>
<evidence type="ECO:0000256" key="6">
    <source>
        <dbReference type="ARBA" id="ARBA00022989"/>
    </source>
</evidence>
<dbReference type="PROSITE" id="PS50928">
    <property type="entry name" value="ABC_TM1"/>
    <property type="match status" value="1"/>
</dbReference>